<evidence type="ECO:0000259" key="1">
    <source>
        <dbReference type="Pfam" id="PF12804"/>
    </source>
</evidence>
<reference evidence="2 3" key="1">
    <citation type="submission" date="2018-10" db="EMBL/GenBank/DDBJ databases">
        <title>Natrarchaeobius chitinivorans gen. nov., sp. nov., and Natrarchaeobius haloalkaliphilus sp. nov., alkaliphilic, chitin-utilizing haloarchaea from hypersaline alkaline lakes.</title>
        <authorList>
            <person name="Sorokin D.Y."/>
            <person name="Elcheninov A.G."/>
            <person name="Kostrikina N.A."/>
            <person name="Bale N.J."/>
            <person name="Sinninghe Damste J.S."/>
            <person name="Khijniak T.V."/>
            <person name="Kublanov I.V."/>
            <person name="Toshchakov S.V."/>
        </authorList>
    </citation>
    <scope>NUCLEOTIDE SEQUENCE [LARGE SCALE GENOMIC DNA]</scope>
    <source>
        <strain evidence="2 3">AArcht-Sl</strain>
    </source>
</reference>
<proteinExistence type="predicted"/>
<dbReference type="OrthoDB" id="28434at2157"/>
<evidence type="ECO:0000313" key="3">
    <source>
        <dbReference type="Proteomes" id="UP000273828"/>
    </source>
</evidence>
<dbReference type="GO" id="GO:0016779">
    <property type="term" value="F:nucleotidyltransferase activity"/>
    <property type="evidence" value="ECO:0007669"/>
    <property type="project" value="UniProtKB-ARBA"/>
</dbReference>
<feature type="domain" description="MobA-like NTP transferase" evidence="1">
    <location>
        <begin position="6"/>
        <end position="166"/>
    </location>
</feature>
<keyword evidence="3" id="KW-1185">Reference proteome</keyword>
<dbReference type="EMBL" id="REFY01000001">
    <property type="protein sequence ID" value="RQG93101.1"/>
    <property type="molecule type" value="Genomic_DNA"/>
</dbReference>
<dbReference type="PANTHER" id="PTHR43777">
    <property type="entry name" value="MOLYBDENUM COFACTOR CYTIDYLYLTRANSFERASE"/>
    <property type="match status" value="1"/>
</dbReference>
<name>A0A3N6MC84_9EURY</name>
<dbReference type="SUPFAM" id="SSF53448">
    <property type="entry name" value="Nucleotide-diphospho-sugar transferases"/>
    <property type="match status" value="1"/>
</dbReference>
<organism evidence="2 3">
    <name type="scientific">Natrarchaeobius halalkaliphilus</name>
    <dbReference type="NCBI Taxonomy" id="1679091"/>
    <lineage>
        <taxon>Archaea</taxon>
        <taxon>Methanobacteriati</taxon>
        <taxon>Methanobacteriota</taxon>
        <taxon>Stenosarchaea group</taxon>
        <taxon>Halobacteria</taxon>
        <taxon>Halobacteriales</taxon>
        <taxon>Natrialbaceae</taxon>
        <taxon>Natrarchaeobius</taxon>
    </lineage>
</organism>
<gene>
    <name evidence="2" type="ORF">EA462_02540</name>
</gene>
<dbReference type="CDD" id="cd04182">
    <property type="entry name" value="GT_2_like_f"/>
    <property type="match status" value="1"/>
</dbReference>
<dbReference type="AlphaFoldDB" id="A0A3N6MC84"/>
<dbReference type="InterPro" id="IPR025877">
    <property type="entry name" value="MobA-like_NTP_Trfase"/>
</dbReference>
<dbReference type="RefSeq" id="WP_124176987.1">
    <property type="nucleotide sequence ID" value="NZ_REFY01000001.1"/>
</dbReference>
<dbReference type="InterPro" id="IPR029044">
    <property type="entry name" value="Nucleotide-diphossugar_trans"/>
</dbReference>
<sequence>MGEIVGIVLAGGLGTRFEDGNKLLATVDGEPVVRHAARTLAVPAVEYTIAVLGHDARTVGQAVSADVEETVSNPDFAEGQSASVRAGTRAARERDADAAIFLPGDMPRVDPETVTRVVETYRSDGGEVVVPSFDGKRGNPVLFDGTCFAELLELSGDTGGRALFDAADVRRVAVDDPGIHRDVDTVADRARLDRLESDGTDPDPR</sequence>
<dbReference type="PANTHER" id="PTHR43777:SF1">
    <property type="entry name" value="MOLYBDENUM COFACTOR CYTIDYLYLTRANSFERASE"/>
    <property type="match status" value="1"/>
</dbReference>
<keyword evidence="2" id="KW-0808">Transferase</keyword>
<dbReference type="Gene3D" id="3.90.550.10">
    <property type="entry name" value="Spore Coat Polysaccharide Biosynthesis Protein SpsA, Chain A"/>
    <property type="match status" value="1"/>
</dbReference>
<protein>
    <submittedName>
        <fullName evidence="2">Nucleotidyltransferase family protein</fullName>
    </submittedName>
</protein>
<comment type="caution">
    <text evidence="2">The sequence shown here is derived from an EMBL/GenBank/DDBJ whole genome shotgun (WGS) entry which is preliminary data.</text>
</comment>
<evidence type="ECO:0000313" key="2">
    <source>
        <dbReference type="EMBL" id="RQG93101.1"/>
    </source>
</evidence>
<dbReference type="Pfam" id="PF12804">
    <property type="entry name" value="NTP_transf_3"/>
    <property type="match status" value="1"/>
</dbReference>
<accession>A0A3N6MC84</accession>
<dbReference type="Proteomes" id="UP000273828">
    <property type="component" value="Unassembled WGS sequence"/>
</dbReference>